<dbReference type="GO" id="GO:0035312">
    <property type="term" value="F:5'-3' DNA exonuclease activity"/>
    <property type="evidence" value="ECO:0007669"/>
    <property type="project" value="TreeGrafter"/>
</dbReference>
<dbReference type="GO" id="GO:0003684">
    <property type="term" value="F:damaged DNA binding"/>
    <property type="evidence" value="ECO:0007669"/>
    <property type="project" value="TreeGrafter"/>
</dbReference>
<dbReference type="SUPFAM" id="SSF56281">
    <property type="entry name" value="Metallo-hydrolase/oxidoreductase"/>
    <property type="match status" value="1"/>
</dbReference>
<name>A0A7C9EWF0_OPUST</name>
<dbReference type="Gene3D" id="3.60.15.10">
    <property type="entry name" value="Ribonuclease Z/Hydroxyacylglutathione hydrolase-like"/>
    <property type="match status" value="1"/>
</dbReference>
<dbReference type="AlphaFoldDB" id="A0A7C9EWF0"/>
<dbReference type="PANTHER" id="PTHR23240:SF31">
    <property type="entry name" value="DNA REPAIR METALLO-BETA-LACTAMASE FAMILY PROTEIN"/>
    <property type="match status" value="1"/>
</dbReference>
<dbReference type="GO" id="GO:0006303">
    <property type="term" value="P:double-strand break repair via nonhomologous end joining"/>
    <property type="evidence" value="ECO:0007669"/>
    <property type="project" value="TreeGrafter"/>
</dbReference>
<protein>
    <recommendedName>
        <fullName evidence="2">Metallo-beta-lactamase domain-containing protein</fullName>
    </recommendedName>
</protein>
<dbReference type="GO" id="GO:0036297">
    <property type="term" value="P:interstrand cross-link repair"/>
    <property type="evidence" value="ECO:0007669"/>
    <property type="project" value="TreeGrafter"/>
</dbReference>
<dbReference type="EMBL" id="GISG01262677">
    <property type="protein sequence ID" value="MBA4674485.1"/>
    <property type="molecule type" value="Transcribed_RNA"/>
</dbReference>
<proteinExistence type="predicted"/>
<accession>A0A7C9EWF0</accession>
<dbReference type="InterPro" id="IPR036866">
    <property type="entry name" value="RibonucZ/Hydroxyglut_hydro"/>
</dbReference>
<evidence type="ECO:0000313" key="1">
    <source>
        <dbReference type="EMBL" id="MBA4674485.1"/>
    </source>
</evidence>
<evidence type="ECO:0008006" key="2">
    <source>
        <dbReference type="Google" id="ProtNLM"/>
    </source>
</evidence>
<reference evidence="1" key="1">
    <citation type="journal article" date="2013" name="J. Plant Res.">
        <title>Effect of fungi and light on seed germination of three Opuntia species from semiarid lands of central Mexico.</title>
        <authorList>
            <person name="Delgado-Sanchez P."/>
            <person name="Jimenez-Bremont J.F."/>
            <person name="Guerrero-Gonzalez Mde L."/>
            <person name="Flores J."/>
        </authorList>
    </citation>
    <scope>NUCLEOTIDE SEQUENCE</scope>
    <source>
        <tissue evidence="1">Cladode</tissue>
    </source>
</reference>
<sequence>MPIEMPRGLPFSVDTWSPNSKMRRHHFLTHAHKDHCSGIISYSSFPIYSTRVTKSLLLRYFPQLDESLFVGIEVGQSLTIDDPDGSFLVTAFDANHCPGKQFFATFLNFAEFC</sequence>
<organism evidence="1">
    <name type="scientific">Opuntia streptacantha</name>
    <name type="common">Prickly pear cactus</name>
    <name type="synonym">Opuntia cardona</name>
    <dbReference type="NCBI Taxonomy" id="393608"/>
    <lineage>
        <taxon>Eukaryota</taxon>
        <taxon>Viridiplantae</taxon>
        <taxon>Streptophyta</taxon>
        <taxon>Embryophyta</taxon>
        <taxon>Tracheophyta</taxon>
        <taxon>Spermatophyta</taxon>
        <taxon>Magnoliopsida</taxon>
        <taxon>eudicotyledons</taxon>
        <taxon>Gunneridae</taxon>
        <taxon>Pentapetalae</taxon>
        <taxon>Caryophyllales</taxon>
        <taxon>Cactineae</taxon>
        <taxon>Cactaceae</taxon>
        <taxon>Opuntioideae</taxon>
        <taxon>Opuntia</taxon>
    </lineage>
</organism>
<dbReference type="PANTHER" id="PTHR23240">
    <property type="entry name" value="DNA CROSS-LINK REPAIR PROTEIN PSO2/SNM1-RELATED"/>
    <property type="match status" value="1"/>
</dbReference>
<reference evidence="1" key="2">
    <citation type="submission" date="2020-07" db="EMBL/GenBank/DDBJ databases">
        <authorList>
            <person name="Vera ALvarez R."/>
            <person name="Arias-Moreno D.M."/>
            <person name="Jimenez-Jacinto V."/>
            <person name="Jimenez-Bremont J.F."/>
            <person name="Swaminathan K."/>
            <person name="Moose S.P."/>
            <person name="Guerrero-Gonzalez M.L."/>
            <person name="Marino-Ramirez L."/>
            <person name="Landsman D."/>
            <person name="Rodriguez-Kessler M."/>
            <person name="Delgado-Sanchez P."/>
        </authorList>
    </citation>
    <scope>NUCLEOTIDE SEQUENCE</scope>
    <source>
        <tissue evidence="1">Cladode</tissue>
    </source>
</reference>